<proteinExistence type="predicted"/>
<evidence type="ECO:0000313" key="1">
    <source>
        <dbReference type="EMBL" id="UNO51032.1"/>
    </source>
</evidence>
<dbReference type="PANTHER" id="PTHR35007">
    <property type="entry name" value="INTEGRAL MEMBRANE PROTEIN-RELATED"/>
    <property type="match status" value="1"/>
</dbReference>
<accession>T0D8S7</accession>
<gene>
    <name evidence="1" type="ORF">K1I37_21440</name>
</gene>
<protein>
    <submittedName>
        <fullName evidence="1">Uncharacterized protein</fullName>
    </submittedName>
</protein>
<dbReference type="KEGG" id="aaco:K1I37_21440"/>
<dbReference type="OrthoDB" id="2371904at2"/>
<evidence type="ECO:0000313" key="2">
    <source>
        <dbReference type="Proteomes" id="UP000829401"/>
    </source>
</evidence>
<dbReference type="STRING" id="1356854.N007_04905"/>
<name>T0D8S7_ALIAG</name>
<organism evidence="1 2">
    <name type="scientific">Alicyclobacillus acidoterrestris (strain ATCC 49025 / DSM 3922 / CIP 106132 / NCIMB 13137 / GD3B)</name>
    <dbReference type="NCBI Taxonomy" id="1356854"/>
    <lineage>
        <taxon>Bacteria</taxon>
        <taxon>Bacillati</taxon>
        <taxon>Bacillota</taxon>
        <taxon>Bacilli</taxon>
        <taxon>Bacillales</taxon>
        <taxon>Alicyclobacillaceae</taxon>
        <taxon>Alicyclobacillus</taxon>
    </lineage>
</organism>
<reference evidence="2" key="1">
    <citation type="journal article" date="2022" name="G3 (Bethesda)">
        <title>Unveiling the complete genome sequence of Alicyclobacillus acidoterrestris DSM 3922T, a taint-producing strain.</title>
        <authorList>
            <person name="Leonardo I.C."/>
            <person name="Barreto Crespo M.T."/>
            <person name="Gaspar F.B."/>
        </authorList>
    </citation>
    <scope>NUCLEOTIDE SEQUENCE [LARGE SCALE GENOMIC DNA]</scope>
    <source>
        <strain evidence="2">DSM 3922</strain>
    </source>
</reference>
<dbReference type="EMBL" id="CP080468">
    <property type="protein sequence ID" value="UNO51032.1"/>
    <property type="molecule type" value="Genomic_DNA"/>
</dbReference>
<sequence>MTAAVGVSILILVAVWLLGEAKRTERRRVLTQTRQFFGNVVMLGKRTSYWQRYLDNLQIQLNRIGVTLPVRKYGKYAIVGLVMLVLFTHEVMRIPITISLTVAFLLLLFPRQIVGELSSRYVVKLRKRLLVDVIEPGMHVLKSSSLHELCQEIEQEAKSPVIRREFRYINELGRVPGMDVGKAMKIRAQTLGLKEFELLSTVTIEGSQWNARLTEVWAVIHKLLSEKVKTQNEIAASVSMYRMVAMGLFLAAVVAVVFAWPLMHVHGVAQVGFFILLVSYFVGISQVVKTKEV</sequence>
<geneLocation type="plasmid" evidence="2">
    <name>pDSM3922.1</name>
</geneLocation>
<dbReference type="RefSeq" id="WP_021296028.1">
    <property type="nucleotide sequence ID" value="NZ_AURB01000122.1"/>
</dbReference>
<accession>A0A9E6ZJP2</accession>
<dbReference type="AlphaFoldDB" id="T0D8S7"/>
<dbReference type="Proteomes" id="UP000829401">
    <property type="component" value="Plasmid pDSM3922.1"/>
</dbReference>
<keyword evidence="2" id="KW-1185">Reference proteome</keyword>
<keyword evidence="1" id="KW-0614">Plasmid</keyword>
<dbReference type="PANTHER" id="PTHR35007:SF2">
    <property type="entry name" value="PILUS ASSEMBLE PROTEIN"/>
    <property type="match status" value="1"/>
</dbReference>